<evidence type="ECO:0000256" key="3">
    <source>
        <dbReference type="ARBA" id="ARBA00012282"/>
    </source>
</evidence>
<evidence type="ECO:0000259" key="13">
    <source>
        <dbReference type="PROSITE" id="PS50887"/>
    </source>
</evidence>
<dbReference type="InterPro" id="IPR013767">
    <property type="entry name" value="PAS_fold"/>
</dbReference>
<dbReference type="InterPro" id="IPR035919">
    <property type="entry name" value="EAL_sf"/>
</dbReference>
<evidence type="ECO:0000259" key="10">
    <source>
        <dbReference type="PROSITE" id="PS50113"/>
    </source>
</evidence>
<evidence type="ECO:0000313" key="15">
    <source>
        <dbReference type="Proteomes" id="UP000253769"/>
    </source>
</evidence>
<keyword evidence="6" id="KW-1133">Transmembrane helix</keyword>
<dbReference type="RefSeq" id="WP_114694348.1">
    <property type="nucleotide sequence ID" value="NZ_QQOH01000001.1"/>
</dbReference>
<dbReference type="Pfam" id="PF00989">
    <property type="entry name" value="PAS"/>
    <property type="match status" value="1"/>
</dbReference>
<evidence type="ECO:0000259" key="9">
    <source>
        <dbReference type="PROSITE" id="PS50112"/>
    </source>
</evidence>
<evidence type="ECO:0000256" key="8">
    <source>
        <dbReference type="ARBA" id="ARBA00051114"/>
    </source>
</evidence>
<dbReference type="Gene3D" id="3.30.70.270">
    <property type="match status" value="1"/>
</dbReference>
<dbReference type="InterPro" id="IPR006189">
    <property type="entry name" value="CHASE_dom"/>
</dbReference>
<comment type="caution">
    <text evidence="14">The sequence shown here is derived from an EMBL/GenBank/DDBJ whole genome shotgun (WGS) entry which is preliminary data.</text>
</comment>
<dbReference type="GO" id="GO:0007165">
    <property type="term" value="P:signal transduction"/>
    <property type="evidence" value="ECO:0007669"/>
    <property type="project" value="UniProtKB-ARBA"/>
</dbReference>
<gene>
    <name evidence="14" type="ORF">DV711_04010</name>
</gene>
<dbReference type="InterPro" id="IPR042240">
    <property type="entry name" value="CHASE_sf"/>
</dbReference>
<dbReference type="InterPro" id="IPR035965">
    <property type="entry name" value="PAS-like_dom_sf"/>
</dbReference>
<dbReference type="SMART" id="SM00091">
    <property type="entry name" value="PAS"/>
    <property type="match status" value="2"/>
</dbReference>
<dbReference type="EMBL" id="QQOH01000001">
    <property type="protein sequence ID" value="RDE24758.1"/>
    <property type="molecule type" value="Genomic_DNA"/>
</dbReference>
<evidence type="ECO:0000256" key="5">
    <source>
        <dbReference type="ARBA" id="ARBA00022692"/>
    </source>
</evidence>
<dbReference type="SMART" id="SM01079">
    <property type="entry name" value="CHASE"/>
    <property type="match status" value="1"/>
</dbReference>
<dbReference type="GO" id="GO:0006355">
    <property type="term" value="P:regulation of DNA-templated transcription"/>
    <property type="evidence" value="ECO:0007669"/>
    <property type="project" value="InterPro"/>
</dbReference>
<dbReference type="PROSITE" id="PS50112">
    <property type="entry name" value="PAS"/>
    <property type="match status" value="1"/>
</dbReference>
<dbReference type="Gene3D" id="3.20.20.450">
    <property type="entry name" value="EAL domain"/>
    <property type="match status" value="1"/>
</dbReference>
<dbReference type="PROSITE" id="PS50113">
    <property type="entry name" value="PAC"/>
    <property type="match status" value="1"/>
</dbReference>
<evidence type="ECO:0000256" key="2">
    <source>
        <dbReference type="ARBA" id="ARBA00004370"/>
    </source>
</evidence>
<dbReference type="PROSITE" id="PS50883">
    <property type="entry name" value="EAL"/>
    <property type="match status" value="1"/>
</dbReference>
<evidence type="ECO:0000259" key="12">
    <source>
        <dbReference type="PROSITE" id="PS50883"/>
    </source>
</evidence>
<feature type="domain" description="CHASE" evidence="11">
    <location>
        <begin position="97"/>
        <end position="238"/>
    </location>
</feature>
<dbReference type="Gene3D" id="3.30.450.20">
    <property type="entry name" value="PAS domain"/>
    <property type="match status" value="2"/>
</dbReference>
<proteinExistence type="predicted"/>
<dbReference type="InterPro" id="IPR000700">
    <property type="entry name" value="PAS-assoc_C"/>
</dbReference>
<dbReference type="SMART" id="SM00052">
    <property type="entry name" value="EAL"/>
    <property type="match status" value="1"/>
</dbReference>
<dbReference type="GO" id="GO:0016020">
    <property type="term" value="C:membrane"/>
    <property type="evidence" value="ECO:0007669"/>
    <property type="project" value="UniProtKB-SubCell"/>
</dbReference>
<dbReference type="Pfam" id="PF00563">
    <property type="entry name" value="EAL"/>
    <property type="match status" value="1"/>
</dbReference>
<dbReference type="PANTHER" id="PTHR44757:SF2">
    <property type="entry name" value="BIOFILM ARCHITECTURE MAINTENANCE PROTEIN MBAA"/>
    <property type="match status" value="1"/>
</dbReference>
<feature type="domain" description="EAL" evidence="12">
    <location>
        <begin position="696"/>
        <end position="950"/>
    </location>
</feature>
<dbReference type="EC" id="3.1.4.52" evidence="3"/>
<dbReference type="PROSITE" id="PS50839">
    <property type="entry name" value="CHASE"/>
    <property type="match status" value="1"/>
</dbReference>
<comment type="cofactor">
    <cofactor evidence="1">
        <name>Mg(2+)</name>
        <dbReference type="ChEBI" id="CHEBI:18420"/>
    </cofactor>
</comment>
<evidence type="ECO:0000256" key="7">
    <source>
        <dbReference type="ARBA" id="ARBA00023136"/>
    </source>
</evidence>
<evidence type="ECO:0000256" key="1">
    <source>
        <dbReference type="ARBA" id="ARBA00001946"/>
    </source>
</evidence>
<dbReference type="InterPro" id="IPR001633">
    <property type="entry name" value="EAL_dom"/>
</dbReference>
<dbReference type="PROSITE" id="PS50887">
    <property type="entry name" value="GGDEF"/>
    <property type="match status" value="1"/>
</dbReference>
<dbReference type="InterPro" id="IPR043128">
    <property type="entry name" value="Rev_trsase/Diguanyl_cyclase"/>
</dbReference>
<keyword evidence="7" id="KW-0472">Membrane</keyword>
<evidence type="ECO:0000256" key="6">
    <source>
        <dbReference type="ARBA" id="ARBA00022989"/>
    </source>
</evidence>
<dbReference type="CDD" id="cd01948">
    <property type="entry name" value="EAL"/>
    <property type="match status" value="1"/>
</dbReference>
<keyword evidence="5" id="KW-0812">Transmembrane</keyword>
<dbReference type="SUPFAM" id="SSF55073">
    <property type="entry name" value="Nucleotide cyclase"/>
    <property type="match status" value="1"/>
</dbReference>
<evidence type="ECO:0000259" key="11">
    <source>
        <dbReference type="PROSITE" id="PS50839"/>
    </source>
</evidence>
<accession>A0A369WRL1</accession>
<sequence>MRLTQILVLVSAVILLDLILENLFATRHLNEQRVEVVEKLSLVRARLEGTLYSNLHLLNGMSAAISTNPEFSEQQFNSLADKLLLNRNALRNIAAAPDLVIRYVYPLEGNQAALGLDYNKVADQRDAALKARDLNTMVIAGPVQLVQGGIGLIVRLPVFYRDNQNHPKFWGIVSSVIHTEKLYQQAGLLDRQPDIELAIRGRDSLGPHGDIFFGDPQVFETSDVRQQVILPYGSWQMVAQPQGGWVKQSPYRWFIRGGSVLLTLLALATLGIRNRQRKRERFSQATFFAAFEDSPLGMAISDPKNGDISHINQSLRKMSSLPATVLDAKGQYQHLPESVERLLKSENYEDGQEITLSNYHGEERSWRCFHSNLQTPDGPRLLSLFQDITEHRQLLEQLQLSQLVIDHTSDAVIITDANTRIIQVNEAFSRISGYDRDEMIGLTPAKYSSGYHDKAFYQAMWQRINQTGAWNGELWNRKASGEVYPAWITINRIGDPNDPHHRYIGVFSDISNIKQTEKELERMAYYDPLTGLPNRTLFQERLKHEILSTRRHQGRLALLFLDLDRFKHVNDSFGHSVGDELLKVVAGRLSSEVRENDTVTRLGGDEFTVIVSELSDIDSATALVERMLKRIQEPIELVGQQLHVGASIGIALYPDDGEDAETLLRHADMAMYQAKEQGRNSFHYFTQKLQDRASSRLMLENQLREAIEKQQFALYYQPKLELHSRRVLGMEALIRWHHPTQGLISPADFIPVAEETGLIVPLGQWVLEEACRQTQEWHQQGFTHLRVSVNLSARQFAKADLVEDVRKTLERTKLSTDALELEITESMVVDASSSANEKLVQLRQLGVEISIDDFGTGYSNLQYLKRFPLTSLKIDRGFVRDLMVDREDAAIIKAIILMARGLGLNVIAEGVETQEQLDFLLEHRCPMGQGFLFSPPLPADKFIEWIDSTELDFDTL</sequence>
<dbReference type="PANTHER" id="PTHR44757">
    <property type="entry name" value="DIGUANYLATE CYCLASE DGCP"/>
    <property type="match status" value="1"/>
</dbReference>
<keyword evidence="15" id="KW-1185">Reference proteome</keyword>
<protein>
    <recommendedName>
        <fullName evidence="3">cyclic-guanylate-specific phosphodiesterase</fullName>
        <ecNumber evidence="3">3.1.4.52</ecNumber>
    </recommendedName>
</protein>
<dbReference type="GO" id="GO:0071732">
    <property type="term" value="P:cellular response to nitric oxide"/>
    <property type="evidence" value="ECO:0007669"/>
    <property type="project" value="UniProtKB-ARBA"/>
</dbReference>
<dbReference type="NCBIfam" id="TIGR00229">
    <property type="entry name" value="sensory_box"/>
    <property type="match status" value="1"/>
</dbReference>
<dbReference type="OrthoDB" id="9804951at2"/>
<feature type="domain" description="PAC" evidence="10">
    <location>
        <begin position="470"/>
        <end position="522"/>
    </location>
</feature>
<dbReference type="InterPro" id="IPR000014">
    <property type="entry name" value="PAS"/>
</dbReference>
<dbReference type="SUPFAM" id="SSF55785">
    <property type="entry name" value="PYP-like sensor domain (PAS domain)"/>
    <property type="match status" value="2"/>
</dbReference>
<dbReference type="InterPro" id="IPR029787">
    <property type="entry name" value="Nucleotide_cyclase"/>
</dbReference>
<dbReference type="NCBIfam" id="TIGR00254">
    <property type="entry name" value="GGDEF"/>
    <property type="match status" value="1"/>
</dbReference>
<dbReference type="Gene3D" id="3.30.450.350">
    <property type="entry name" value="CHASE domain"/>
    <property type="match status" value="1"/>
</dbReference>
<evidence type="ECO:0000256" key="4">
    <source>
        <dbReference type="ARBA" id="ARBA00022636"/>
    </source>
</evidence>
<name>A0A369WRL1_9GAMM</name>
<dbReference type="InterPro" id="IPR052155">
    <property type="entry name" value="Biofilm_reg_signaling"/>
</dbReference>
<dbReference type="CDD" id="cd01949">
    <property type="entry name" value="GGDEF"/>
    <property type="match status" value="1"/>
</dbReference>
<organism evidence="14 15">
    <name type="scientific">Motiliproteus coralliicola</name>
    <dbReference type="NCBI Taxonomy" id="2283196"/>
    <lineage>
        <taxon>Bacteria</taxon>
        <taxon>Pseudomonadati</taxon>
        <taxon>Pseudomonadota</taxon>
        <taxon>Gammaproteobacteria</taxon>
        <taxon>Oceanospirillales</taxon>
        <taxon>Oceanospirillaceae</taxon>
        <taxon>Motiliproteus</taxon>
    </lineage>
</organism>
<reference evidence="14 15" key="1">
    <citation type="submission" date="2018-07" db="EMBL/GenBank/DDBJ databases">
        <title>Motiliproteus coralliicola sp. nov., a bacterium isolated from Coral.</title>
        <authorList>
            <person name="Wang G."/>
        </authorList>
    </citation>
    <scope>NUCLEOTIDE SEQUENCE [LARGE SCALE GENOMIC DNA]</scope>
    <source>
        <strain evidence="14 15">C34</strain>
    </source>
</reference>
<dbReference type="Pfam" id="PF00990">
    <property type="entry name" value="GGDEF"/>
    <property type="match status" value="1"/>
</dbReference>
<dbReference type="SUPFAM" id="SSF141868">
    <property type="entry name" value="EAL domain-like"/>
    <property type="match status" value="1"/>
</dbReference>
<evidence type="ECO:0000313" key="14">
    <source>
        <dbReference type="EMBL" id="RDE24758.1"/>
    </source>
</evidence>
<keyword evidence="4" id="KW-0973">c-di-GMP</keyword>
<comment type="catalytic activity">
    <reaction evidence="8">
        <text>3',3'-c-di-GMP + H2O = 5'-phosphoguanylyl(3'-&gt;5')guanosine + H(+)</text>
        <dbReference type="Rhea" id="RHEA:24902"/>
        <dbReference type="ChEBI" id="CHEBI:15377"/>
        <dbReference type="ChEBI" id="CHEBI:15378"/>
        <dbReference type="ChEBI" id="CHEBI:58754"/>
        <dbReference type="ChEBI" id="CHEBI:58805"/>
        <dbReference type="EC" id="3.1.4.52"/>
    </reaction>
    <physiologicalReaction direction="left-to-right" evidence="8">
        <dbReference type="Rhea" id="RHEA:24903"/>
    </physiologicalReaction>
</comment>
<dbReference type="Pfam" id="PF03924">
    <property type="entry name" value="CHASE"/>
    <property type="match status" value="1"/>
</dbReference>
<dbReference type="InterPro" id="IPR000160">
    <property type="entry name" value="GGDEF_dom"/>
</dbReference>
<feature type="domain" description="PAS" evidence="9">
    <location>
        <begin position="404"/>
        <end position="441"/>
    </location>
</feature>
<dbReference type="FunFam" id="3.20.20.450:FF:000001">
    <property type="entry name" value="Cyclic di-GMP phosphodiesterase yahA"/>
    <property type="match status" value="1"/>
</dbReference>
<dbReference type="Proteomes" id="UP000253769">
    <property type="component" value="Unassembled WGS sequence"/>
</dbReference>
<dbReference type="AlphaFoldDB" id="A0A369WRL1"/>
<feature type="domain" description="GGDEF" evidence="13">
    <location>
        <begin position="554"/>
        <end position="687"/>
    </location>
</feature>
<dbReference type="GO" id="GO:0071111">
    <property type="term" value="F:cyclic-guanylate-specific phosphodiesterase activity"/>
    <property type="evidence" value="ECO:0007669"/>
    <property type="project" value="UniProtKB-EC"/>
</dbReference>
<dbReference type="CDD" id="cd00130">
    <property type="entry name" value="PAS"/>
    <property type="match status" value="1"/>
</dbReference>
<comment type="subcellular location">
    <subcellularLocation>
        <location evidence="2">Membrane</location>
    </subcellularLocation>
</comment>
<dbReference type="SMART" id="SM00267">
    <property type="entry name" value="GGDEF"/>
    <property type="match status" value="1"/>
</dbReference>
<dbReference type="FunFam" id="3.30.70.270:FF:000001">
    <property type="entry name" value="Diguanylate cyclase domain protein"/>
    <property type="match status" value="1"/>
</dbReference>